<dbReference type="PROSITE" id="PS00086">
    <property type="entry name" value="CYTOCHROME_P450"/>
    <property type="match status" value="2"/>
</dbReference>
<proteinExistence type="inferred from homology"/>
<name>A0A834ZF80_TETSI</name>
<dbReference type="OMA" id="HRTRETH"/>
<dbReference type="GO" id="GO:0016705">
    <property type="term" value="F:oxidoreductase activity, acting on paired donors, with incorporation or reduction of molecular oxygen"/>
    <property type="evidence" value="ECO:0007669"/>
    <property type="project" value="InterPro"/>
</dbReference>
<dbReference type="InterPro" id="IPR001128">
    <property type="entry name" value="Cyt_P450"/>
</dbReference>
<dbReference type="GO" id="GO:0004497">
    <property type="term" value="F:monooxygenase activity"/>
    <property type="evidence" value="ECO:0007669"/>
    <property type="project" value="InterPro"/>
</dbReference>
<dbReference type="InterPro" id="IPR002401">
    <property type="entry name" value="Cyt_P450_E_grp-I"/>
</dbReference>
<sequence>MEFLYYLSLFFFSILLISKFLFQQKKKNLPPSPVGLPILGHLHLLKQPLHHTLETLSYQYGPILSLQFGSRSVLLISSPFAVEECFTKNDIIFANRPRSLVGEHLAYNYTTLLFAPYGHHWRNLRRFAVIEIFSSNSLRMSSTIRHEEACYLVRQLFRNFHGGSQKVDLRSMLFHLTFNIMMGMVAGKRCFGEEAVDVEVGQQFLEIVKDTSVTVPSMLLSLCDFFPILRWIGFQGVEKKMVSLKRKRDAFLQGLIDEGRRSQTKSSTTTEAEKKKTLIGALLSIQEAEPDHYSDDIIKGIIMIMFTAGTDTSLLTMEWAMSLLLNHPEKLEKVRAEISDNVEQGCLLSDSDLAKLPYLRCIVNETLRLYPVAPLLVPHVSSEDCTLGEYHVPRETMLLVNARAIHRDPKVWVEPTKFRPERFEGVDREREGFKFMPFGLGRRGCPGAGLAMRAVALVLGALIQCFEWERVGEEKVDMTQGGSRSVVVVTSPSAVEECFTKNDTIFANRPLVLAGKLLNYNNTTLGASSYGQHWRNLRRLTTVEIFSANRLNMSSGIRRDEVQLLLKQLFKKCNGGCTAKVELQSRFSELSFNIMLRMITGKRYGEEDVVNLEEAREFRDIIKESLYLSSVCNLGDLMPVLQWVDFQGMEKRMLVLQRRTDVFLQGLIDEHRRMRSNSSSSSEEEKKKKTTINVMLSLQEAKPEYYTDEIIKGIILTLLTAATDTSAVTMEWVMALLLNHPEVLKKARAELESSIGQKCLLEETDVPKLHYLQSIINETLRLYPSAPLLVPHESSEDCTIGSFDIPGGTMLLVNAWAIHRDPKVWVEPTKFKPERFVEGGEGEGYKLIPFGLGRRGCPGSGLAMRVLGLSLGALIQCFEWERVSEEEVDMKEGPGLTMPKAMPLEAICKPRQSMIGILAVL</sequence>
<dbReference type="GO" id="GO:0005506">
    <property type="term" value="F:iron ion binding"/>
    <property type="evidence" value="ECO:0007669"/>
    <property type="project" value="InterPro"/>
</dbReference>
<evidence type="ECO:0000256" key="6">
    <source>
        <dbReference type="ARBA" id="ARBA00022989"/>
    </source>
</evidence>
<comment type="caution">
    <text evidence="12">The sequence shown here is derived from an EMBL/GenBank/DDBJ whole genome shotgun (WGS) entry which is preliminary data.</text>
</comment>
<dbReference type="SUPFAM" id="SSF48264">
    <property type="entry name" value="Cytochrome P450"/>
    <property type="match status" value="2"/>
</dbReference>
<evidence type="ECO:0000256" key="7">
    <source>
        <dbReference type="ARBA" id="ARBA00023002"/>
    </source>
</evidence>
<evidence type="ECO:0000256" key="10">
    <source>
        <dbReference type="PIRSR" id="PIRSR602401-1"/>
    </source>
</evidence>
<dbReference type="InterPro" id="IPR050651">
    <property type="entry name" value="Plant_Cytochrome_P450_Monoox"/>
</dbReference>
<dbReference type="InterPro" id="IPR017972">
    <property type="entry name" value="Cyt_P450_CS"/>
</dbReference>
<evidence type="ECO:0000313" key="13">
    <source>
        <dbReference type="Proteomes" id="UP000655225"/>
    </source>
</evidence>
<keyword evidence="6" id="KW-1133">Transmembrane helix</keyword>
<evidence type="ECO:0000256" key="9">
    <source>
        <dbReference type="ARBA" id="ARBA00023136"/>
    </source>
</evidence>
<reference evidence="12 13" key="1">
    <citation type="submission" date="2020-04" db="EMBL/GenBank/DDBJ databases">
        <title>Plant Genome Project.</title>
        <authorList>
            <person name="Zhang R.-G."/>
        </authorList>
    </citation>
    <scope>NUCLEOTIDE SEQUENCE [LARGE SCALE GENOMIC DNA]</scope>
    <source>
        <strain evidence="12">YNK0</strain>
        <tissue evidence="12">Leaf</tissue>
    </source>
</reference>
<evidence type="ECO:0000256" key="11">
    <source>
        <dbReference type="SAM" id="SignalP"/>
    </source>
</evidence>
<keyword evidence="7" id="KW-0560">Oxidoreductase</keyword>
<accession>A0A834ZF80</accession>
<dbReference type="Pfam" id="PF00067">
    <property type="entry name" value="p450"/>
    <property type="match status" value="2"/>
</dbReference>
<keyword evidence="9" id="KW-0472">Membrane</keyword>
<dbReference type="GO" id="GO:0020037">
    <property type="term" value="F:heme binding"/>
    <property type="evidence" value="ECO:0007669"/>
    <property type="project" value="InterPro"/>
</dbReference>
<evidence type="ECO:0000256" key="1">
    <source>
        <dbReference type="ARBA" id="ARBA00004167"/>
    </source>
</evidence>
<evidence type="ECO:0000313" key="12">
    <source>
        <dbReference type="EMBL" id="KAF8406254.1"/>
    </source>
</evidence>
<feature type="signal peptide" evidence="11">
    <location>
        <begin position="1"/>
        <end position="18"/>
    </location>
</feature>
<comment type="cofactor">
    <cofactor evidence="10">
        <name>heme</name>
        <dbReference type="ChEBI" id="CHEBI:30413"/>
    </cofactor>
</comment>
<dbReference type="CDD" id="cd20653">
    <property type="entry name" value="CYP81"/>
    <property type="match status" value="2"/>
</dbReference>
<comment type="similarity">
    <text evidence="2">Belongs to the cytochrome P450 family.</text>
</comment>
<dbReference type="Proteomes" id="UP000655225">
    <property type="component" value="Unassembled WGS sequence"/>
</dbReference>
<gene>
    <name evidence="12" type="ORF">HHK36_008339</name>
</gene>
<dbReference type="GO" id="GO:0016020">
    <property type="term" value="C:membrane"/>
    <property type="evidence" value="ECO:0007669"/>
    <property type="project" value="UniProtKB-SubCell"/>
</dbReference>
<keyword evidence="11" id="KW-0732">Signal</keyword>
<dbReference type="FunFam" id="1.10.630.10:FF:000023">
    <property type="entry name" value="Cytochrome P450 family protein"/>
    <property type="match status" value="2"/>
</dbReference>
<dbReference type="PANTHER" id="PTHR47947:SF62">
    <property type="entry name" value="CYTOCHROME P450, FAMILY 81, SUBFAMILY D, POLYPEPTIDE 5"/>
    <property type="match status" value="1"/>
</dbReference>
<evidence type="ECO:0000256" key="2">
    <source>
        <dbReference type="ARBA" id="ARBA00010617"/>
    </source>
</evidence>
<dbReference type="PRINTS" id="PR00385">
    <property type="entry name" value="P450"/>
</dbReference>
<dbReference type="AlphaFoldDB" id="A0A834ZF80"/>
<keyword evidence="5 10" id="KW-0479">Metal-binding</keyword>
<keyword evidence="4" id="KW-0812">Transmembrane</keyword>
<evidence type="ECO:0000256" key="4">
    <source>
        <dbReference type="ARBA" id="ARBA00022692"/>
    </source>
</evidence>
<keyword evidence="3 10" id="KW-0349">Heme</keyword>
<evidence type="ECO:0000256" key="8">
    <source>
        <dbReference type="ARBA" id="ARBA00023004"/>
    </source>
</evidence>
<keyword evidence="8 10" id="KW-0408">Iron</keyword>
<feature type="chain" id="PRO_5032439644" description="Cytochrome P450" evidence="11">
    <location>
        <begin position="19"/>
        <end position="921"/>
    </location>
</feature>
<evidence type="ECO:0000256" key="3">
    <source>
        <dbReference type="ARBA" id="ARBA00022617"/>
    </source>
</evidence>
<comment type="subcellular location">
    <subcellularLocation>
        <location evidence="1">Membrane</location>
        <topology evidence="1">Single-pass membrane protein</topology>
    </subcellularLocation>
</comment>
<protein>
    <recommendedName>
        <fullName evidence="14">Cytochrome P450</fullName>
    </recommendedName>
</protein>
<evidence type="ECO:0008006" key="14">
    <source>
        <dbReference type="Google" id="ProtNLM"/>
    </source>
</evidence>
<dbReference type="InterPro" id="IPR036396">
    <property type="entry name" value="Cyt_P450_sf"/>
</dbReference>
<keyword evidence="13" id="KW-1185">Reference proteome</keyword>
<dbReference type="OrthoDB" id="1055148at2759"/>
<feature type="binding site" description="axial binding residue" evidence="10">
    <location>
        <position position="445"/>
    </location>
    <ligand>
        <name>heme</name>
        <dbReference type="ChEBI" id="CHEBI:30413"/>
    </ligand>
    <ligandPart>
        <name>Fe</name>
        <dbReference type="ChEBI" id="CHEBI:18248"/>
    </ligandPart>
</feature>
<dbReference type="PANTHER" id="PTHR47947">
    <property type="entry name" value="CYTOCHROME P450 82C3-RELATED"/>
    <property type="match status" value="1"/>
</dbReference>
<dbReference type="EMBL" id="JABCRI010000005">
    <property type="protein sequence ID" value="KAF8406254.1"/>
    <property type="molecule type" value="Genomic_DNA"/>
</dbReference>
<dbReference type="Gene3D" id="1.10.630.10">
    <property type="entry name" value="Cytochrome P450"/>
    <property type="match status" value="2"/>
</dbReference>
<organism evidence="12 13">
    <name type="scientific">Tetracentron sinense</name>
    <name type="common">Spur-leaf</name>
    <dbReference type="NCBI Taxonomy" id="13715"/>
    <lineage>
        <taxon>Eukaryota</taxon>
        <taxon>Viridiplantae</taxon>
        <taxon>Streptophyta</taxon>
        <taxon>Embryophyta</taxon>
        <taxon>Tracheophyta</taxon>
        <taxon>Spermatophyta</taxon>
        <taxon>Magnoliopsida</taxon>
        <taxon>Trochodendrales</taxon>
        <taxon>Trochodendraceae</taxon>
        <taxon>Tetracentron</taxon>
    </lineage>
</organism>
<evidence type="ECO:0000256" key="5">
    <source>
        <dbReference type="ARBA" id="ARBA00022723"/>
    </source>
</evidence>
<dbReference type="PRINTS" id="PR00463">
    <property type="entry name" value="EP450I"/>
</dbReference>